<organism evidence="2 3">
    <name type="scientific">Legionella impletisoli</name>
    <dbReference type="NCBI Taxonomy" id="343510"/>
    <lineage>
        <taxon>Bacteria</taxon>
        <taxon>Pseudomonadati</taxon>
        <taxon>Pseudomonadota</taxon>
        <taxon>Gammaproteobacteria</taxon>
        <taxon>Legionellales</taxon>
        <taxon>Legionellaceae</taxon>
        <taxon>Legionella</taxon>
    </lineage>
</organism>
<accession>A0A917JNA7</accession>
<dbReference type="OrthoDB" id="5637713at2"/>
<gene>
    <name evidence="2" type="ORF">GCM10007966_00050</name>
</gene>
<dbReference type="RefSeq" id="WP_131775260.1">
    <property type="nucleotide sequence ID" value="NZ_BMOB01000001.1"/>
</dbReference>
<dbReference type="Proteomes" id="UP000630149">
    <property type="component" value="Unassembled WGS sequence"/>
</dbReference>
<sequence>MKKKVLALGAILTILSLESYADSNNCENFNVLITNNTNQTCRLLNHSLNAGYYKYTSSVPVFIPANTTTYPITLTQGIMGPELILSYDCGEHRTITLRSKQTLCFFHAGDVQGQVLAAHHLNADYIGHTGSFFWSQHGSLQWRIFG</sequence>
<keyword evidence="1" id="KW-0732">Signal</keyword>
<reference evidence="2" key="2">
    <citation type="submission" date="2020-09" db="EMBL/GenBank/DDBJ databases">
        <authorList>
            <person name="Sun Q."/>
            <person name="Ohkuma M."/>
        </authorList>
    </citation>
    <scope>NUCLEOTIDE SEQUENCE</scope>
    <source>
        <strain evidence="2">JCM 13919</strain>
    </source>
</reference>
<feature type="signal peptide" evidence="1">
    <location>
        <begin position="1"/>
        <end position="21"/>
    </location>
</feature>
<reference evidence="2" key="1">
    <citation type="journal article" date="2014" name="Int. J. Syst. Evol. Microbiol.">
        <title>Complete genome sequence of Corynebacterium casei LMG S-19264T (=DSM 44701T), isolated from a smear-ripened cheese.</title>
        <authorList>
            <consortium name="US DOE Joint Genome Institute (JGI-PGF)"/>
            <person name="Walter F."/>
            <person name="Albersmeier A."/>
            <person name="Kalinowski J."/>
            <person name="Ruckert C."/>
        </authorList>
    </citation>
    <scope>NUCLEOTIDE SEQUENCE</scope>
    <source>
        <strain evidence="2">JCM 13919</strain>
    </source>
</reference>
<evidence type="ECO:0000313" key="2">
    <source>
        <dbReference type="EMBL" id="GGI75236.1"/>
    </source>
</evidence>
<evidence type="ECO:0000313" key="3">
    <source>
        <dbReference type="Proteomes" id="UP000630149"/>
    </source>
</evidence>
<keyword evidence="3" id="KW-1185">Reference proteome</keyword>
<proteinExistence type="predicted"/>
<dbReference type="AlphaFoldDB" id="A0A917JNA7"/>
<comment type="caution">
    <text evidence="2">The sequence shown here is derived from an EMBL/GenBank/DDBJ whole genome shotgun (WGS) entry which is preliminary data.</text>
</comment>
<protein>
    <submittedName>
        <fullName evidence="2">Uncharacterized protein</fullName>
    </submittedName>
</protein>
<evidence type="ECO:0000256" key="1">
    <source>
        <dbReference type="SAM" id="SignalP"/>
    </source>
</evidence>
<dbReference type="EMBL" id="BMOB01000001">
    <property type="protein sequence ID" value="GGI75236.1"/>
    <property type="molecule type" value="Genomic_DNA"/>
</dbReference>
<feature type="chain" id="PRO_5037666743" evidence="1">
    <location>
        <begin position="22"/>
        <end position="146"/>
    </location>
</feature>
<name>A0A917JNA7_9GAMM</name>